<evidence type="ECO:0000256" key="7">
    <source>
        <dbReference type="RuleBase" id="RU000577"/>
    </source>
</evidence>
<protein>
    <recommendedName>
        <fullName evidence="7">Chromosomal replication initiator protein DnaA</fullName>
    </recommendedName>
</protein>
<keyword evidence="12" id="KW-1185">Reference proteome</keyword>
<keyword evidence="3 7" id="KW-0547">Nucleotide-binding</keyword>
<dbReference type="InterPro" id="IPR020591">
    <property type="entry name" value="Chromosome_initiator_DnaA-like"/>
</dbReference>
<dbReference type="PANTHER" id="PTHR30050:SF2">
    <property type="entry name" value="CHROMOSOMAL REPLICATION INITIATOR PROTEIN DNAA"/>
    <property type="match status" value="1"/>
</dbReference>
<dbReference type="GO" id="GO:0005524">
    <property type="term" value="F:ATP binding"/>
    <property type="evidence" value="ECO:0007669"/>
    <property type="project" value="UniProtKB-KW"/>
</dbReference>
<keyword evidence="5" id="KW-0446">Lipid-binding</keyword>
<dbReference type="InterPro" id="IPR013317">
    <property type="entry name" value="DnaA_dom"/>
</dbReference>
<keyword evidence="2 7" id="KW-0235">DNA replication</keyword>
<dbReference type="InterPro" id="IPR003593">
    <property type="entry name" value="AAA+_ATPase"/>
</dbReference>
<dbReference type="Proteomes" id="UP000494245">
    <property type="component" value="Unassembled WGS sequence"/>
</dbReference>
<dbReference type="GO" id="GO:0003688">
    <property type="term" value="F:DNA replication origin binding"/>
    <property type="evidence" value="ECO:0007669"/>
    <property type="project" value="InterPro"/>
</dbReference>
<dbReference type="Gene3D" id="1.10.8.60">
    <property type="match status" value="1"/>
</dbReference>
<dbReference type="InterPro" id="IPR038454">
    <property type="entry name" value="DnaA_N_sf"/>
</dbReference>
<evidence type="ECO:0000256" key="5">
    <source>
        <dbReference type="ARBA" id="ARBA00023121"/>
    </source>
</evidence>
<comment type="caution">
    <text evidence="11">The sequence shown here is derived from an EMBL/GenBank/DDBJ whole genome shotgun (WGS) entry which is preliminary data.</text>
</comment>
<evidence type="ECO:0000256" key="3">
    <source>
        <dbReference type="ARBA" id="ARBA00022741"/>
    </source>
</evidence>
<comment type="similarity">
    <text evidence="8">Belongs to the DnaA family.</text>
</comment>
<reference evidence="11 12" key="1">
    <citation type="submission" date="2020-04" db="EMBL/GenBank/DDBJ databases">
        <authorList>
            <consortium name="Desulfovibrio sp. FSS-1 genome sequencing consortium"/>
            <person name="Shimoshige H."/>
            <person name="Kobayashi H."/>
            <person name="Maekawa T."/>
        </authorList>
    </citation>
    <scope>NUCLEOTIDE SEQUENCE [LARGE SCALE GENOMIC DNA]</scope>
    <source>
        <strain evidence="11 12">SIID29052-01</strain>
    </source>
</reference>
<evidence type="ECO:0000256" key="4">
    <source>
        <dbReference type="ARBA" id="ARBA00022840"/>
    </source>
</evidence>
<dbReference type="GO" id="GO:0006275">
    <property type="term" value="P:regulation of DNA replication"/>
    <property type="evidence" value="ECO:0007669"/>
    <property type="project" value="InterPro"/>
</dbReference>
<keyword evidence="1" id="KW-0963">Cytoplasm</keyword>
<dbReference type="PRINTS" id="PR00051">
    <property type="entry name" value="DNAA"/>
</dbReference>
<evidence type="ECO:0000256" key="6">
    <source>
        <dbReference type="ARBA" id="ARBA00023125"/>
    </source>
</evidence>
<reference evidence="11 12" key="2">
    <citation type="submission" date="2020-05" db="EMBL/GenBank/DDBJ databases">
        <title>Draft genome sequence of Desulfovibrio sp. strainFSS-1.</title>
        <authorList>
            <person name="Shimoshige H."/>
            <person name="Kobayashi H."/>
            <person name="Maekawa T."/>
        </authorList>
    </citation>
    <scope>NUCLEOTIDE SEQUENCE [LARGE SCALE GENOMIC DNA]</scope>
    <source>
        <strain evidence="11 12">SIID29052-01</strain>
    </source>
</reference>
<name>A0A6V8M3T4_9BACT</name>
<feature type="domain" description="AAA+ ATPase" evidence="9">
    <location>
        <begin position="150"/>
        <end position="277"/>
    </location>
</feature>
<comment type="function">
    <text evidence="7">Plays an essential role in the initiation and regulation of chromosomal replication. ATP-DnaA binds to the origin of replication (oriC) to initiate formation of the DNA replication initiation complex once per cell cycle. Binds the DnaA box (a 9 base pair repeat at the origin) and separates the double-stranded (ds)DNA. Forms a right-handed helical filament on oriC DNA; dsDNA binds to the exterior of the filament while single-stranded (ss)DNA is stabiized in the filament's interior. The ATP-DnaA-oriC complex binds and stabilizes one strand of the AT-rich DNA unwinding element (DUE), permitting loading of DNA polymerase. After initiation quickly degrades to an ADP-DnaA complex that is not apt for DNA replication. Binds acidic phospholipids.</text>
</comment>
<evidence type="ECO:0000313" key="11">
    <source>
        <dbReference type="EMBL" id="GFK95095.1"/>
    </source>
</evidence>
<organism evidence="11 12">
    <name type="scientific">Fundidesulfovibrio magnetotacticus</name>
    <dbReference type="NCBI Taxonomy" id="2730080"/>
    <lineage>
        <taxon>Bacteria</taxon>
        <taxon>Pseudomonadati</taxon>
        <taxon>Thermodesulfobacteriota</taxon>
        <taxon>Desulfovibrionia</taxon>
        <taxon>Desulfovibrionales</taxon>
        <taxon>Desulfovibrionaceae</taxon>
        <taxon>Fundidesulfovibrio</taxon>
    </lineage>
</organism>
<dbReference type="Pfam" id="PF08299">
    <property type="entry name" value="Bac_DnaA_C"/>
    <property type="match status" value="1"/>
</dbReference>
<proteinExistence type="inferred from homology"/>
<dbReference type="InterPro" id="IPR027417">
    <property type="entry name" value="P-loop_NTPase"/>
</dbReference>
<dbReference type="GO" id="GO:0008289">
    <property type="term" value="F:lipid binding"/>
    <property type="evidence" value="ECO:0007669"/>
    <property type="project" value="UniProtKB-KW"/>
</dbReference>
<dbReference type="PANTHER" id="PTHR30050">
    <property type="entry name" value="CHROMOSOMAL REPLICATION INITIATOR PROTEIN DNAA"/>
    <property type="match status" value="1"/>
</dbReference>
<accession>A0A6V8M3T4</accession>
<evidence type="ECO:0000256" key="2">
    <source>
        <dbReference type="ARBA" id="ARBA00022705"/>
    </source>
</evidence>
<dbReference type="SMART" id="SM00760">
    <property type="entry name" value="Bac_DnaA_C"/>
    <property type="match status" value="1"/>
</dbReference>
<gene>
    <name evidence="11" type="primary">dnaA_1</name>
    <name evidence="11" type="ORF">NNJEOMEG_02949</name>
</gene>
<dbReference type="Gene3D" id="3.40.50.300">
    <property type="entry name" value="P-loop containing nucleotide triphosphate hydrolases"/>
    <property type="match status" value="1"/>
</dbReference>
<dbReference type="GO" id="GO:0006270">
    <property type="term" value="P:DNA replication initiation"/>
    <property type="evidence" value="ECO:0007669"/>
    <property type="project" value="InterPro"/>
</dbReference>
<evidence type="ECO:0000256" key="8">
    <source>
        <dbReference type="RuleBase" id="RU004227"/>
    </source>
</evidence>
<dbReference type="SMART" id="SM00382">
    <property type="entry name" value="AAA"/>
    <property type="match status" value="1"/>
</dbReference>
<dbReference type="CDD" id="cd06571">
    <property type="entry name" value="Bac_DnaA_C"/>
    <property type="match status" value="1"/>
</dbReference>
<keyword evidence="6 7" id="KW-0238">DNA-binding</keyword>
<sequence length="454" mass="50485">MPCITPPMTNPTWTQIQSVLERSLNPGLYQVWIKPLAAAFEEGGLVLKAPNEFVAAWVRDRLADSVAQAAAQVMGATPRIEVRSASGPVAVSLAQPQADGEAPACERPAAAREAHDLAAAFRFSFDQFVVGPSNALAYEASLGLCRETLSASQLFISAGPGLGKTHLSQAMGRLLVDRERRRKPRVVYLTAEEFSSRLILSIKMREVERFKAQFRENVDILILEDIHFFQGKPKLQDELLNTLSALQSRGCRVVFTSSFLPKELTGLDSQLASRLCAGFVATIEQPDHQTRLNILLSKARIHQVLLPGDVAGLLADRIRADIRQLESCLQNLALKARVLGQAISMEMAWDVLRNYDLEQPAVGIEQIVEHVCQMYDIIPEHLHSKSRKRQHVMARNTAFFLARKHTCLSLHDIGQRFNRRHSTVVKGITSVERQLTLQTPLGRQLEAAIDRLAQ</sequence>
<dbReference type="AlphaFoldDB" id="A0A6V8M3T4"/>
<dbReference type="SUPFAM" id="SSF52540">
    <property type="entry name" value="P-loop containing nucleoside triphosphate hydrolases"/>
    <property type="match status" value="1"/>
</dbReference>
<dbReference type="EMBL" id="BLTE01000014">
    <property type="protein sequence ID" value="GFK95095.1"/>
    <property type="molecule type" value="Genomic_DNA"/>
</dbReference>
<evidence type="ECO:0000256" key="1">
    <source>
        <dbReference type="ARBA" id="ARBA00022490"/>
    </source>
</evidence>
<dbReference type="SUPFAM" id="SSF48295">
    <property type="entry name" value="TrpR-like"/>
    <property type="match status" value="1"/>
</dbReference>
<dbReference type="InterPro" id="IPR024633">
    <property type="entry name" value="DnaA_N_dom"/>
</dbReference>
<dbReference type="InterPro" id="IPR018312">
    <property type="entry name" value="Chromosome_initiator_DnaA_CS"/>
</dbReference>
<evidence type="ECO:0000259" key="9">
    <source>
        <dbReference type="SMART" id="SM00382"/>
    </source>
</evidence>
<keyword evidence="4 7" id="KW-0067">ATP-binding</keyword>
<dbReference type="CDD" id="cd00009">
    <property type="entry name" value="AAA"/>
    <property type="match status" value="1"/>
</dbReference>
<evidence type="ECO:0000313" key="12">
    <source>
        <dbReference type="Proteomes" id="UP000494245"/>
    </source>
</evidence>
<dbReference type="InterPro" id="IPR010921">
    <property type="entry name" value="Trp_repressor/repl_initiator"/>
</dbReference>
<evidence type="ECO:0000259" key="10">
    <source>
        <dbReference type="SMART" id="SM00760"/>
    </source>
</evidence>
<dbReference type="PROSITE" id="PS01008">
    <property type="entry name" value="DNAA"/>
    <property type="match status" value="1"/>
</dbReference>
<dbReference type="InterPro" id="IPR013159">
    <property type="entry name" value="DnaA_C"/>
</dbReference>
<dbReference type="GO" id="GO:0005886">
    <property type="term" value="C:plasma membrane"/>
    <property type="evidence" value="ECO:0007669"/>
    <property type="project" value="TreeGrafter"/>
</dbReference>
<feature type="domain" description="Chromosomal replication initiator DnaA C-terminal" evidence="10">
    <location>
        <begin position="363"/>
        <end position="431"/>
    </location>
</feature>
<dbReference type="Pfam" id="PF11638">
    <property type="entry name" value="DnaA_N"/>
    <property type="match status" value="1"/>
</dbReference>
<dbReference type="Gene3D" id="3.30.300.180">
    <property type="match status" value="1"/>
</dbReference>
<dbReference type="Pfam" id="PF00308">
    <property type="entry name" value="Bac_DnaA"/>
    <property type="match status" value="1"/>
</dbReference>
<dbReference type="Gene3D" id="1.10.1750.10">
    <property type="match status" value="1"/>
</dbReference>